<name>A0A1W1HCN6_9BACT</name>
<evidence type="ECO:0000313" key="2">
    <source>
        <dbReference type="Proteomes" id="UP000191931"/>
    </source>
</evidence>
<proteinExistence type="predicted"/>
<keyword evidence="2" id="KW-1185">Reference proteome</keyword>
<accession>A0A1W1HCN6</accession>
<dbReference type="RefSeq" id="WP_425430024.1">
    <property type="nucleotide sequence ID" value="NZ_LT828558.1"/>
</dbReference>
<dbReference type="STRING" id="1246637.MTBBW1_2130043"/>
<organism evidence="1 2">
    <name type="scientific">Desulfamplus magnetovallimortis</name>
    <dbReference type="NCBI Taxonomy" id="1246637"/>
    <lineage>
        <taxon>Bacteria</taxon>
        <taxon>Pseudomonadati</taxon>
        <taxon>Thermodesulfobacteriota</taxon>
        <taxon>Desulfobacteria</taxon>
        <taxon>Desulfobacterales</taxon>
        <taxon>Desulfobacteraceae</taxon>
        <taxon>Desulfamplus</taxon>
    </lineage>
</organism>
<gene>
    <name evidence="1" type="ORF">MTBBW1_2130043</name>
</gene>
<reference evidence="1 2" key="1">
    <citation type="submission" date="2017-03" db="EMBL/GenBank/DDBJ databases">
        <authorList>
            <person name="Afonso C.L."/>
            <person name="Miller P.J."/>
            <person name="Scott M.A."/>
            <person name="Spackman E."/>
            <person name="Goraichik I."/>
            <person name="Dimitrov K.M."/>
            <person name="Suarez D.L."/>
            <person name="Swayne D.E."/>
        </authorList>
    </citation>
    <scope>NUCLEOTIDE SEQUENCE [LARGE SCALE GENOMIC DNA]</scope>
    <source>
        <strain evidence="1">PRJEB14757</strain>
    </source>
</reference>
<dbReference type="InterPro" id="IPR035069">
    <property type="entry name" value="TTHA1013/TTHA0281-like"/>
</dbReference>
<dbReference type="SUPFAM" id="SSF143100">
    <property type="entry name" value="TTHA1013/TTHA0281-like"/>
    <property type="match status" value="1"/>
</dbReference>
<dbReference type="Gene3D" id="3.30.160.250">
    <property type="match status" value="1"/>
</dbReference>
<dbReference type="AlphaFoldDB" id="A0A1W1HCN6"/>
<dbReference type="Proteomes" id="UP000191931">
    <property type="component" value="Unassembled WGS sequence"/>
</dbReference>
<evidence type="ECO:0000313" key="1">
    <source>
        <dbReference type="EMBL" id="SLM30148.1"/>
    </source>
</evidence>
<dbReference type="EMBL" id="FWEV01000128">
    <property type="protein sequence ID" value="SLM30148.1"/>
    <property type="molecule type" value="Genomic_DNA"/>
</dbReference>
<protein>
    <submittedName>
        <fullName evidence="1">Uncharacterized protein</fullName>
    </submittedName>
</protein>
<sequence length="33" mass="3556">MERFLIIIETGGNNCSAYAPDVPRCIATGKTVD</sequence>